<dbReference type="InterPro" id="IPR012451">
    <property type="entry name" value="DUF1656"/>
</dbReference>
<keyword evidence="3 5" id="KW-1133">Transmembrane helix</keyword>
<evidence type="ECO:0000256" key="5">
    <source>
        <dbReference type="SAM" id="Phobius"/>
    </source>
</evidence>
<dbReference type="AlphaFoldDB" id="A0A9C7QZD0"/>
<organism evidence="6 7">
    <name type="scientific">Serratia grimesii</name>
    <dbReference type="NCBI Taxonomy" id="82995"/>
    <lineage>
        <taxon>Bacteria</taxon>
        <taxon>Pseudomonadati</taxon>
        <taxon>Pseudomonadota</taxon>
        <taxon>Gammaproteobacteria</taxon>
        <taxon>Enterobacterales</taxon>
        <taxon>Yersiniaceae</taxon>
        <taxon>Serratia</taxon>
    </lineage>
</organism>
<keyword evidence="4 5" id="KW-0472">Membrane</keyword>
<protein>
    <submittedName>
        <fullName evidence="6">DUF1656 domain-containing protein</fullName>
    </submittedName>
</protein>
<comment type="caution">
    <text evidence="6">The sequence shown here is derived from an EMBL/GenBank/DDBJ whole genome shotgun (WGS) entry which is preliminary data.</text>
</comment>
<dbReference type="Pfam" id="PF07869">
    <property type="entry name" value="DUF1656"/>
    <property type="match status" value="1"/>
</dbReference>
<feature type="transmembrane region" description="Helical" evidence="5">
    <location>
        <begin position="12"/>
        <end position="35"/>
    </location>
</feature>
<evidence type="ECO:0000256" key="1">
    <source>
        <dbReference type="ARBA" id="ARBA00022475"/>
    </source>
</evidence>
<dbReference type="EMBL" id="DPSM01000022">
    <property type="protein sequence ID" value="HCK01659.1"/>
    <property type="molecule type" value="Genomic_DNA"/>
</dbReference>
<reference evidence="6 7" key="1">
    <citation type="journal article" date="2018" name="Nat. Biotechnol.">
        <title>A standardized bacterial taxonomy based on genome phylogeny substantially revises the tree of life.</title>
        <authorList>
            <person name="Parks D.H."/>
            <person name="Chuvochina M."/>
            <person name="Waite D.W."/>
            <person name="Rinke C."/>
            <person name="Skarshewski A."/>
            <person name="Chaumeil P.A."/>
            <person name="Hugenholtz P."/>
        </authorList>
    </citation>
    <scope>NUCLEOTIDE SEQUENCE [LARGE SCALE GENOMIC DNA]</scope>
    <source>
        <strain evidence="6">UBA11264</strain>
    </source>
</reference>
<gene>
    <name evidence="6" type="ORF">DHV72_16805</name>
</gene>
<name>A0A9C7QZD0_9GAMM</name>
<dbReference type="RefSeq" id="WP_278431575.1">
    <property type="nucleotide sequence ID" value="NZ_DPSM01000022.1"/>
</dbReference>
<feature type="transmembrane region" description="Helical" evidence="5">
    <location>
        <begin position="47"/>
        <end position="64"/>
    </location>
</feature>
<accession>A0A9C7QZD0</accession>
<sequence length="70" mass="7813">MIGEINIDGVFISPLLLCLVCAFFLRMVLSWMLSVAGVYRLVAQRPLFDTALFLILAGLFFYGLKLLTSP</sequence>
<evidence type="ECO:0000313" key="6">
    <source>
        <dbReference type="EMBL" id="HCK01659.1"/>
    </source>
</evidence>
<proteinExistence type="predicted"/>
<evidence type="ECO:0000313" key="7">
    <source>
        <dbReference type="Proteomes" id="UP000262210"/>
    </source>
</evidence>
<keyword evidence="2 5" id="KW-0812">Transmembrane</keyword>
<evidence type="ECO:0000256" key="2">
    <source>
        <dbReference type="ARBA" id="ARBA00022692"/>
    </source>
</evidence>
<evidence type="ECO:0000256" key="4">
    <source>
        <dbReference type="ARBA" id="ARBA00023136"/>
    </source>
</evidence>
<keyword evidence="1" id="KW-1003">Cell membrane</keyword>
<dbReference type="Proteomes" id="UP000262210">
    <property type="component" value="Unassembled WGS sequence"/>
</dbReference>
<evidence type="ECO:0000256" key="3">
    <source>
        <dbReference type="ARBA" id="ARBA00022989"/>
    </source>
</evidence>